<dbReference type="SUPFAM" id="SSF141091">
    <property type="entry name" value="L21p-like"/>
    <property type="match status" value="1"/>
</dbReference>
<dbReference type="PANTHER" id="PTHR21349">
    <property type="entry name" value="50S RIBOSOMAL PROTEIN L21"/>
    <property type="match status" value="1"/>
</dbReference>
<evidence type="ECO:0000313" key="6">
    <source>
        <dbReference type="Proteomes" id="UP000321570"/>
    </source>
</evidence>
<comment type="similarity">
    <text evidence="1">Belongs to the bacterial ribosomal protein bL21 family.</text>
</comment>
<dbReference type="GO" id="GO:0003735">
    <property type="term" value="F:structural constituent of ribosome"/>
    <property type="evidence" value="ECO:0007669"/>
    <property type="project" value="TreeGrafter"/>
</dbReference>
<name>A0A0R3SSY9_HYMDI</name>
<reference evidence="4 6" key="3">
    <citation type="submission" date="2019-07" db="EMBL/GenBank/DDBJ databases">
        <authorList>
            <person name="Jastrzebski P J."/>
            <person name="Paukszto L."/>
            <person name="Jastrzebski P J."/>
        </authorList>
    </citation>
    <scope>NUCLEOTIDE SEQUENCE [LARGE SCALE GENOMIC DNA]</scope>
    <source>
        <strain evidence="4 6">WMS-il1</strain>
    </source>
</reference>
<dbReference type="InterPro" id="IPR036164">
    <property type="entry name" value="bL21-like_sf"/>
</dbReference>
<dbReference type="WBParaSite" id="HDID_0000845601-mRNA-1">
    <property type="protein sequence ID" value="HDID_0000845601-mRNA-1"/>
    <property type="gene ID" value="HDID_0000845601"/>
</dbReference>
<dbReference type="OrthoDB" id="5994at2759"/>
<reference evidence="7" key="1">
    <citation type="submission" date="2017-02" db="UniProtKB">
        <authorList>
            <consortium name="WormBaseParasite"/>
        </authorList>
    </citation>
    <scope>IDENTIFICATION</scope>
</reference>
<proteinExistence type="inferred from homology"/>
<dbReference type="EMBL" id="UYSG01011081">
    <property type="protein sequence ID" value="VDL60772.1"/>
    <property type="molecule type" value="Genomic_DNA"/>
</dbReference>
<evidence type="ECO:0000256" key="2">
    <source>
        <dbReference type="ARBA" id="ARBA00044129"/>
    </source>
</evidence>
<evidence type="ECO:0000313" key="4">
    <source>
        <dbReference type="EMBL" id="VUZ39355.1"/>
    </source>
</evidence>
<accession>A0A0R3SSY9</accession>
<organism evidence="7">
    <name type="scientific">Hymenolepis diminuta</name>
    <name type="common">Rat tapeworm</name>
    <dbReference type="NCBI Taxonomy" id="6216"/>
    <lineage>
        <taxon>Eukaryota</taxon>
        <taxon>Metazoa</taxon>
        <taxon>Spiralia</taxon>
        <taxon>Lophotrochozoa</taxon>
        <taxon>Platyhelminthes</taxon>
        <taxon>Cestoda</taxon>
        <taxon>Eucestoda</taxon>
        <taxon>Cyclophyllidea</taxon>
        <taxon>Hymenolepididae</taxon>
        <taxon>Hymenolepis</taxon>
    </lineage>
</organism>
<evidence type="ECO:0000256" key="1">
    <source>
        <dbReference type="ARBA" id="ARBA00008563"/>
    </source>
</evidence>
<dbReference type="Proteomes" id="UP000321570">
    <property type="component" value="Unassembled WGS sequence"/>
</dbReference>
<dbReference type="InterPro" id="IPR028909">
    <property type="entry name" value="bL21-like"/>
</dbReference>
<dbReference type="PANTHER" id="PTHR21349:SF0">
    <property type="entry name" value="LARGE RIBOSOMAL SUBUNIT PROTEIN BL21M"/>
    <property type="match status" value="1"/>
</dbReference>
<evidence type="ECO:0000313" key="7">
    <source>
        <dbReference type="WBParaSite" id="HDID_0000845601-mRNA-1"/>
    </source>
</evidence>
<evidence type="ECO:0000313" key="5">
    <source>
        <dbReference type="Proteomes" id="UP000274504"/>
    </source>
</evidence>
<protein>
    <recommendedName>
        <fullName evidence="2">Large ribosomal subunit protein bL21m</fullName>
    </recommendedName>
</protein>
<keyword evidence="6" id="KW-1185">Reference proteome</keyword>
<reference evidence="3 5" key="2">
    <citation type="submission" date="2018-11" db="EMBL/GenBank/DDBJ databases">
        <authorList>
            <consortium name="Pathogen Informatics"/>
        </authorList>
    </citation>
    <scope>NUCLEOTIDE SEQUENCE [LARGE SCALE GENOMIC DNA]</scope>
</reference>
<dbReference type="Proteomes" id="UP000274504">
    <property type="component" value="Unassembled WGS sequence"/>
</dbReference>
<gene>
    <name evidence="3" type="ORF">HDID_LOCUS8454</name>
    <name evidence="4" type="ORF">WMSIL1_LOCUS625</name>
</gene>
<sequence length="218" mass="25386">MALNCRWGLILGSRVYFSKKIQPTPLILQTIFQNIHTTYDLFDWIRRNTPRKPSRHKIDRIQSVLEEERVTIDLDKDLFNRDLSASDLEVYNEVRANVAQSLALANSRNFAVIHFAGKQFKVTNNDLISVKAPLLEAQPGEIIRFEKILLAGNSDFTLVGRPILPRNNVLVTAMVVEKTLQHPSLWYQFHRRRRHRVMRVFQDNLVTLRIVDVCIENL</sequence>
<dbReference type="STRING" id="6216.A0A0R3SSY9"/>
<dbReference type="Pfam" id="PF00829">
    <property type="entry name" value="Ribosomal_L21p"/>
    <property type="match status" value="1"/>
</dbReference>
<dbReference type="GO" id="GO:0005762">
    <property type="term" value="C:mitochondrial large ribosomal subunit"/>
    <property type="evidence" value="ECO:0007669"/>
    <property type="project" value="TreeGrafter"/>
</dbReference>
<dbReference type="EMBL" id="CABIJS010000012">
    <property type="protein sequence ID" value="VUZ39355.1"/>
    <property type="molecule type" value="Genomic_DNA"/>
</dbReference>
<evidence type="ECO:0000313" key="3">
    <source>
        <dbReference type="EMBL" id="VDL60772.1"/>
    </source>
</evidence>
<dbReference type="AlphaFoldDB" id="A0A0R3SSY9"/>